<protein>
    <recommendedName>
        <fullName evidence="4">AAA-like domain-containing protein</fullName>
    </recommendedName>
</protein>
<dbReference type="AlphaFoldDB" id="A0A1H9MVI4"/>
<organism evidence="2 3">
    <name type="scientific">Microlunatus flavus</name>
    <dbReference type="NCBI Taxonomy" id="1036181"/>
    <lineage>
        <taxon>Bacteria</taxon>
        <taxon>Bacillati</taxon>
        <taxon>Actinomycetota</taxon>
        <taxon>Actinomycetes</taxon>
        <taxon>Propionibacteriales</taxon>
        <taxon>Propionibacteriaceae</taxon>
        <taxon>Microlunatus</taxon>
    </lineage>
</organism>
<name>A0A1H9MVI4_9ACTN</name>
<dbReference type="Gene3D" id="3.40.50.300">
    <property type="entry name" value="P-loop containing nucleotide triphosphate hydrolases"/>
    <property type="match status" value="2"/>
</dbReference>
<evidence type="ECO:0000256" key="1">
    <source>
        <dbReference type="SAM" id="MobiDB-lite"/>
    </source>
</evidence>
<evidence type="ECO:0000313" key="3">
    <source>
        <dbReference type="Proteomes" id="UP000198504"/>
    </source>
</evidence>
<dbReference type="Proteomes" id="UP000198504">
    <property type="component" value="Unassembled WGS sequence"/>
</dbReference>
<feature type="compositionally biased region" description="Low complexity" evidence="1">
    <location>
        <begin position="440"/>
        <end position="450"/>
    </location>
</feature>
<proteinExistence type="predicted"/>
<keyword evidence="3" id="KW-1185">Reference proteome</keyword>
<dbReference type="OrthoDB" id="9804380at2"/>
<dbReference type="RefSeq" id="WP_139210051.1">
    <property type="nucleotide sequence ID" value="NZ_FOFA01000011.1"/>
</dbReference>
<dbReference type="STRING" id="1036181.SAMN05421756_11198"/>
<dbReference type="EMBL" id="FOFA01000011">
    <property type="protein sequence ID" value="SER27716.1"/>
    <property type="molecule type" value="Genomic_DNA"/>
</dbReference>
<reference evidence="3" key="1">
    <citation type="submission" date="2016-10" db="EMBL/GenBank/DDBJ databases">
        <authorList>
            <person name="Varghese N."/>
            <person name="Submissions S."/>
        </authorList>
    </citation>
    <scope>NUCLEOTIDE SEQUENCE [LARGE SCALE GENOMIC DNA]</scope>
    <source>
        <strain evidence="3">CGMCC 4.6856</strain>
    </source>
</reference>
<sequence>MTSDQAPVLWPLIAGQAPPATGALMGWDLGSGGLFHADPAGWVLDPNLPVANPNVFVFGKPGRGKSATIKALILRMADLGHRTLVLGDPKDEYAPLCRALGVEPVDLGPGLPARLNPYDTHATRPGDQAELDATIGHWVRLTAALVGAARRSGGRAPVTPTDTTVVTHALRDVTGVNRAGTRLAPVTVPLLWQRLAQPTQELIDACSYADARHFLDETRLLRDSLGQLVTGTLAGLFDAPTTVRLDPDAPIQSLSLARLNAAGDDAVGTALLCLNAWAAATRPSTGTKGSGEGPGRPRLVVRDEAWKQLRLGVDAVAAFDADLRLSRSTGDIQIAVAHKPSDLLTAGDTGSQAVEIARDLLHLTDIRILHGQDPATADDLDHILGLGPVARQAVTGWAMHGTGRAVWCLGPRLHRVQTVLHPLEQQLYDTNSRLRDGRNPSRSSSNGSTG</sequence>
<evidence type="ECO:0008006" key="4">
    <source>
        <dbReference type="Google" id="ProtNLM"/>
    </source>
</evidence>
<accession>A0A1H9MVI4</accession>
<dbReference type="InterPro" id="IPR027417">
    <property type="entry name" value="P-loop_NTPase"/>
</dbReference>
<gene>
    <name evidence="2" type="ORF">SAMN05421756_11198</name>
</gene>
<feature type="region of interest" description="Disordered" evidence="1">
    <location>
        <begin position="430"/>
        <end position="450"/>
    </location>
</feature>
<evidence type="ECO:0000313" key="2">
    <source>
        <dbReference type="EMBL" id="SER27716.1"/>
    </source>
</evidence>
<dbReference type="SUPFAM" id="SSF52540">
    <property type="entry name" value="P-loop containing nucleoside triphosphate hydrolases"/>
    <property type="match status" value="1"/>
</dbReference>